<protein>
    <submittedName>
        <fullName evidence="2">Uncharacterized protein</fullName>
    </submittedName>
</protein>
<dbReference type="AlphaFoldDB" id="A0A9Q1G9J7"/>
<evidence type="ECO:0000313" key="3">
    <source>
        <dbReference type="Proteomes" id="UP001152622"/>
    </source>
</evidence>
<organism evidence="2 3">
    <name type="scientific">Synaphobranchus kaupii</name>
    <name type="common">Kaup's arrowtooth eel</name>
    <dbReference type="NCBI Taxonomy" id="118154"/>
    <lineage>
        <taxon>Eukaryota</taxon>
        <taxon>Metazoa</taxon>
        <taxon>Chordata</taxon>
        <taxon>Craniata</taxon>
        <taxon>Vertebrata</taxon>
        <taxon>Euteleostomi</taxon>
        <taxon>Actinopterygii</taxon>
        <taxon>Neopterygii</taxon>
        <taxon>Teleostei</taxon>
        <taxon>Anguilliformes</taxon>
        <taxon>Synaphobranchidae</taxon>
        <taxon>Synaphobranchus</taxon>
    </lineage>
</organism>
<comment type="caution">
    <text evidence="2">The sequence shown here is derived from an EMBL/GenBank/DDBJ whole genome shotgun (WGS) entry which is preliminary data.</text>
</comment>
<feature type="region of interest" description="Disordered" evidence="1">
    <location>
        <begin position="26"/>
        <end position="53"/>
    </location>
</feature>
<reference evidence="2" key="1">
    <citation type="journal article" date="2023" name="Science">
        <title>Genome structures resolve the early diversification of teleost fishes.</title>
        <authorList>
            <person name="Parey E."/>
            <person name="Louis A."/>
            <person name="Montfort J."/>
            <person name="Bouchez O."/>
            <person name="Roques C."/>
            <person name="Iampietro C."/>
            <person name="Lluch J."/>
            <person name="Castinel A."/>
            <person name="Donnadieu C."/>
            <person name="Desvignes T."/>
            <person name="Floi Bucao C."/>
            <person name="Jouanno E."/>
            <person name="Wen M."/>
            <person name="Mejri S."/>
            <person name="Dirks R."/>
            <person name="Jansen H."/>
            <person name="Henkel C."/>
            <person name="Chen W.J."/>
            <person name="Zahm M."/>
            <person name="Cabau C."/>
            <person name="Klopp C."/>
            <person name="Thompson A.W."/>
            <person name="Robinson-Rechavi M."/>
            <person name="Braasch I."/>
            <person name="Lecointre G."/>
            <person name="Bobe J."/>
            <person name="Postlethwait J.H."/>
            <person name="Berthelot C."/>
            <person name="Roest Crollius H."/>
            <person name="Guiguen Y."/>
        </authorList>
    </citation>
    <scope>NUCLEOTIDE SEQUENCE</scope>
    <source>
        <strain evidence="2">WJC10195</strain>
    </source>
</reference>
<evidence type="ECO:0000256" key="1">
    <source>
        <dbReference type="SAM" id="MobiDB-lite"/>
    </source>
</evidence>
<proteinExistence type="predicted"/>
<keyword evidence="3" id="KW-1185">Reference proteome</keyword>
<evidence type="ECO:0000313" key="2">
    <source>
        <dbReference type="EMBL" id="KAJ8379987.1"/>
    </source>
</evidence>
<dbReference type="EMBL" id="JAINUF010000001">
    <property type="protein sequence ID" value="KAJ8379987.1"/>
    <property type="molecule type" value="Genomic_DNA"/>
</dbReference>
<gene>
    <name evidence="2" type="ORF">SKAU_G00007650</name>
</gene>
<sequence length="133" mass="14438">MNLKRHSFMMSCLIGPSTLSISDEEKWADRERRPSGNGAGAVARSQTRDTGNARDTYSGIACIPVPSGARLQLLVCAEASGEGDAQALEDMAFALNGSLRCEPQDWESWDAFKINILNIKSPHGVNIRAKTET</sequence>
<accession>A0A9Q1G9J7</accession>
<feature type="compositionally biased region" description="Polar residues" evidence="1">
    <location>
        <begin position="44"/>
        <end position="53"/>
    </location>
</feature>
<dbReference type="Proteomes" id="UP001152622">
    <property type="component" value="Chromosome 1"/>
</dbReference>
<name>A0A9Q1G9J7_SYNKA</name>